<evidence type="ECO:0000313" key="5">
    <source>
        <dbReference type="Proteomes" id="UP000183315"/>
    </source>
</evidence>
<dbReference type="PANTHER" id="PTHR39190">
    <property type="entry name" value="FLAGELLAR ASSEMBLY FACTOR FLIW"/>
    <property type="match status" value="1"/>
</dbReference>
<proteinExistence type="predicted"/>
<accession>A0A1H7A3J6</accession>
<dbReference type="eggNOG" id="COG1699">
    <property type="taxonomic scope" value="Bacteria"/>
</dbReference>
<protein>
    <submittedName>
        <fullName evidence="4">Flagellar assembly factor FliW</fullName>
    </submittedName>
</protein>
<keyword evidence="5" id="KW-1185">Reference proteome</keyword>
<dbReference type="Proteomes" id="UP000183315">
    <property type="component" value="Unassembled WGS sequence"/>
</dbReference>
<organism evidence="4 5">
    <name type="scientific">Demequina mangrovi</name>
    <dbReference type="NCBI Taxonomy" id="1043493"/>
    <lineage>
        <taxon>Bacteria</taxon>
        <taxon>Bacillati</taxon>
        <taxon>Actinomycetota</taxon>
        <taxon>Actinomycetes</taxon>
        <taxon>Micrococcales</taxon>
        <taxon>Demequinaceae</taxon>
        <taxon>Demequina</taxon>
    </lineage>
</organism>
<dbReference type="GO" id="GO:0006417">
    <property type="term" value="P:regulation of translation"/>
    <property type="evidence" value="ECO:0007669"/>
    <property type="project" value="UniProtKB-KW"/>
</dbReference>
<dbReference type="RefSeq" id="WP_052405855.1">
    <property type="nucleotide sequence ID" value="NZ_BBLU01000007.1"/>
</dbReference>
<gene>
    <name evidence="4" type="ORF">SAMN05421637_2216</name>
</gene>
<sequence length="141" mass="15048">MSVAVALDGARTDVRDLPETLTFVERMPGMADLTRFRLAAIDEAGFVFTLRSEDEAGVRLFAASPHAYFPTYEPAVPAEVREALGASPDAALVMLAIVNPGREEDPTTVNLLAPLVIDPTTGAAVQMVLDGDEWPLRAPLG</sequence>
<dbReference type="EMBL" id="FNZI01000005">
    <property type="protein sequence ID" value="SEJ56602.1"/>
    <property type="molecule type" value="Genomic_DNA"/>
</dbReference>
<dbReference type="PANTHER" id="PTHR39190:SF1">
    <property type="entry name" value="FLAGELLAR ASSEMBLY FACTOR FLIW"/>
    <property type="match status" value="1"/>
</dbReference>
<keyword evidence="4" id="KW-0969">Cilium</keyword>
<evidence type="ECO:0000256" key="1">
    <source>
        <dbReference type="ARBA" id="ARBA00022490"/>
    </source>
</evidence>
<dbReference type="AlphaFoldDB" id="A0A1H7A3J6"/>
<dbReference type="SUPFAM" id="SSF141457">
    <property type="entry name" value="BH3618-like"/>
    <property type="match status" value="1"/>
</dbReference>
<keyword evidence="4" id="KW-0282">Flagellum</keyword>
<dbReference type="InterPro" id="IPR003775">
    <property type="entry name" value="Flagellar_assembly_factor_FliW"/>
</dbReference>
<keyword evidence="3" id="KW-0810">Translation regulation</keyword>
<dbReference type="GO" id="GO:0044780">
    <property type="term" value="P:bacterial-type flagellum assembly"/>
    <property type="evidence" value="ECO:0007669"/>
    <property type="project" value="InterPro"/>
</dbReference>
<evidence type="ECO:0000256" key="2">
    <source>
        <dbReference type="ARBA" id="ARBA00022795"/>
    </source>
</evidence>
<keyword evidence="4" id="KW-0966">Cell projection</keyword>
<evidence type="ECO:0000256" key="3">
    <source>
        <dbReference type="ARBA" id="ARBA00022845"/>
    </source>
</evidence>
<dbReference type="STRING" id="1043493.SAMN05421637_2216"/>
<name>A0A1H7A3J6_9MICO</name>
<dbReference type="InterPro" id="IPR024046">
    <property type="entry name" value="Flagellar_assmbl_FliW_dom_sf"/>
</dbReference>
<keyword evidence="1" id="KW-0963">Cytoplasm</keyword>
<keyword evidence="2" id="KW-1005">Bacterial flagellum biogenesis</keyword>
<reference evidence="5" key="1">
    <citation type="submission" date="2016-10" db="EMBL/GenBank/DDBJ databases">
        <authorList>
            <person name="Varghese N."/>
        </authorList>
    </citation>
    <scope>NUCLEOTIDE SEQUENCE [LARGE SCALE GENOMIC DNA]</scope>
    <source>
        <strain evidence="5">DSM 24868</strain>
    </source>
</reference>
<evidence type="ECO:0000313" key="4">
    <source>
        <dbReference type="EMBL" id="SEJ56602.1"/>
    </source>
</evidence>
<dbReference type="Gene3D" id="2.30.290.10">
    <property type="entry name" value="BH3618-like"/>
    <property type="match status" value="1"/>
</dbReference>
<dbReference type="OrthoDB" id="3268119at2"/>
<dbReference type="Pfam" id="PF02623">
    <property type="entry name" value="FliW"/>
    <property type="match status" value="1"/>
</dbReference>